<comment type="caution">
    <text evidence="2">The sequence shown here is derived from an EMBL/GenBank/DDBJ whole genome shotgun (WGS) entry which is preliminary data.</text>
</comment>
<sequence>MRCHPLTAIMGDMSESATEKQPMGGTAVLERTETELKKNPGDNERYAHYVRKDRITASAVTGQAVVALCGKVWVPMRDPKNFPICPVCKEIMNSMHGGGSDNPGWPFAGN</sequence>
<proteinExistence type="predicted"/>
<organism evidence="2 3">
    <name type="scientific">Mobiluncus mulieris</name>
    <dbReference type="NCBI Taxonomy" id="2052"/>
    <lineage>
        <taxon>Bacteria</taxon>
        <taxon>Bacillati</taxon>
        <taxon>Actinomycetota</taxon>
        <taxon>Actinomycetes</taxon>
        <taxon>Actinomycetales</taxon>
        <taxon>Actinomycetaceae</taxon>
        <taxon>Mobiluncus</taxon>
    </lineage>
</organism>
<feature type="region of interest" description="Disordered" evidence="1">
    <location>
        <begin position="1"/>
        <end position="25"/>
    </location>
</feature>
<dbReference type="AlphaFoldDB" id="A0A2X1RJP4"/>
<dbReference type="Pfam" id="PF11238">
    <property type="entry name" value="DUF3039"/>
    <property type="match status" value="1"/>
</dbReference>
<dbReference type="Proteomes" id="UP000255284">
    <property type="component" value="Unassembled WGS sequence"/>
</dbReference>
<gene>
    <name evidence="2" type="ORF">NCTC11819_00142</name>
</gene>
<evidence type="ECO:0000313" key="2">
    <source>
        <dbReference type="EMBL" id="STO15601.1"/>
    </source>
</evidence>
<evidence type="ECO:0000313" key="3">
    <source>
        <dbReference type="Proteomes" id="UP000255284"/>
    </source>
</evidence>
<accession>A0A2X1RJP4</accession>
<evidence type="ECO:0000256" key="1">
    <source>
        <dbReference type="SAM" id="MobiDB-lite"/>
    </source>
</evidence>
<protein>
    <submittedName>
        <fullName evidence="2">Protein of uncharacterized function (DUF3039)</fullName>
    </submittedName>
</protein>
<reference evidence="2 3" key="1">
    <citation type="submission" date="2018-06" db="EMBL/GenBank/DDBJ databases">
        <authorList>
            <consortium name="Pathogen Informatics"/>
            <person name="Doyle S."/>
        </authorList>
    </citation>
    <scope>NUCLEOTIDE SEQUENCE [LARGE SCALE GENOMIC DNA]</scope>
    <source>
        <strain evidence="2 3">NCTC11819</strain>
    </source>
</reference>
<dbReference type="EMBL" id="UGGQ01000006">
    <property type="protein sequence ID" value="STO15601.1"/>
    <property type="molecule type" value="Genomic_DNA"/>
</dbReference>
<dbReference type="InterPro" id="IPR021400">
    <property type="entry name" value="DUF3039"/>
</dbReference>
<name>A0A2X1RJP4_9ACTO</name>